<dbReference type="Pfam" id="PF00646">
    <property type="entry name" value="F-box"/>
    <property type="match status" value="1"/>
</dbReference>
<feature type="domain" description="F-box/LRR-repeat protein 15/At3g58940/PEG3-like LRR" evidence="2">
    <location>
        <begin position="102"/>
        <end position="189"/>
    </location>
</feature>
<keyword evidence="4" id="KW-1185">Reference proteome</keyword>
<dbReference type="PANTHER" id="PTHR31639:SF315">
    <property type="entry name" value="LEUCINE-RICH REPEAT DOMAIN SUPERFAMILY, F-BOX-LIKE DOMAIN SUPERFAMILY"/>
    <property type="match status" value="1"/>
</dbReference>
<sequence length="367" mass="42885">MDVISTLPQPILEIILSLLTTEEAARTSILSREWRYKWTKIPRLEFDQYDWHMPSTRKNMDLRCKNLYTIHQVLLLHQGPIHDLTLDMCEDCDCFEFDRIILHLAKNHTVKKLALYGLNDEILYDLPISIFSLHHLTDLYLSSVNLEHQPVFNGFGNLRSLVLDYARISTKSLLHLLSNCPSLQSFNLHVGGDLFDEPCTIIELFKCLPMIEHLTTHPLIFWSRLHLGVVPPELPPLLLHLKYFCFERMSFVDRYGLPFILLLIKCSPNLEKIKLEIDDSDEDDDSDGEYSVEWEEYSNVWLEHLVELDISCFFNLKPEMEFVKFILARSPKLKTVRIESVVDEDQESEMFRTLLRAPRASPVVINI</sequence>
<dbReference type="InterPro" id="IPR001810">
    <property type="entry name" value="F-box_dom"/>
</dbReference>
<gene>
    <name evidence="3" type="ORF">SSX86_025509</name>
</gene>
<dbReference type="SUPFAM" id="SSF52047">
    <property type="entry name" value="RNI-like"/>
    <property type="match status" value="1"/>
</dbReference>
<protein>
    <recommendedName>
        <fullName evidence="5">F-box domain-containing protein</fullName>
    </recommendedName>
</protein>
<dbReference type="SUPFAM" id="SSF81383">
    <property type="entry name" value="F-box domain"/>
    <property type="match status" value="1"/>
</dbReference>
<dbReference type="InterPro" id="IPR036047">
    <property type="entry name" value="F-box-like_dom_sf"/>
</dbReference>
<evidence type="ECO:0000313" key="4">
    <source>
        <dbReference type="Proteomes" id="UP001408789"/>
    </source>
</evidence>
<dbReference type="Proteomes" id="UP001408789">
    <property type="component" value="Unassembled WGS sequence"/>
</dbReference>
<evidence type="ECO:0000259" key="1">
    <source>
        <dbReference type="Pfam" id="PF00646"/>
    </source>
</evidence>
<reference evidence="3 4" key="1">
    <citation type="submission" date="2024-04" db="EMBL/GenBank/DDBJ databases">
        <title>The reference genome of an endangered Asteraceae, Deinandra increscens subsp. villosa, native to the Central Coast of California.</title>
        <authorList>
            <person name="Guilliams M."/>
            <person name="Hasenstab-Lehman K."/>
            <person name="Meyer R."/>
            <person name="Mcevoy S."/>
        </authorList>
    </citation>
    <scope>NUCLEOTIDE SEQUENCE [LARGE SCALE GENOMIC DNA]</scope>
    <source>
        <tissue evidence="3">Leaf</tissue>
    </source>
</reference>
<feature type="domain" description="F-box" evidence="1">
    <location>
        <begin position="4"/>
        <end position="42"/>
    </location>
</feature>
<dbReference type="PANTHER" id="PTHR31639">
    <property type="entry name" value="F-BOX PROTEIN-LIKE"/>
    <property type="match status" value="1"/>
</dbReference>
<proteinExistence type="predicted"/>
<dbReference type="EMBL" id="JBCNJP010000025">
    <property type="protein sequence ID" value="KAK9054431.1"/>
    <property type="molecule type" value="Genomic_DNA"/>
</dbReference>
<dbReference type="Gene3D" id="3.80.10.10">
    <property type="entry name" value="Ribonuclease Inhibitor"/>
    <property type="match status" value="1"/>
</dbReference>
<dbReference type="Pfam" id="PF24758">
    <property type="entry name" value="LRR_At5g56370"/>
    <property type="match status" value="1"/>
</dbReference>
<evidence type="ECO:0000313" key="3">
    <source>
        <dbReference type="EMBL" id="KAK9054431.1"/>
    </source>
</evidence>
<dbReference type="AlphaFoldDB" id="A0AAP0CD62"/>
<comment type="caution">
    <text evidence="3">The sequence shown here is derived from an EMBL/GenBank/DDBJ whole genome shotgun (WGS) entry which is preliminary data.</text>
</comment>
<evidence type="ECO:0000259" key="2">
    <source>
        <dbReference type="Pfam" id="PF24758"/>
    </source>
</evidence>
<dbReference type="InterPro" id="IPR055411">
    <property type="entry name" value="LRR_FXL15/At3g58940/PEG3-like"/>
</dbReference>
<dbReference type="InterPro" id="IPR032675">
    <property type="entry name" value="LRR_dom_sf"/>
</dbReference>
<organism evidence="3 4">
    <name type="scientific">Deinandra increscens subsp. villosa</name>
    <dbReference type="NCBI Taxonomy" id="3103831"/>
    <lineage>
        <taxon>Eukaryota</taxon>
        <taxon>Viridiplantae</taxon>
        <taxon>Streptophyta</taxon>
        <taxon>Embryophyta</taxon>
        <taxon>Tracheophyta</taxon>
        <taxon>Spermatophyta</taxon>
        <taxon>Magnoliopsida</taxon>
        <taxon>eudicotyledons</taxon>
        <taxon>Gunneridae</taxon>
        <taxon>Pentapetalae</taxon>
        <taxon>asterids</taxon>
        <taxon>campanulids</taxon>
        <taxon>Asterales</taxon>
        <taxon>Asteraceae</taxon>
        <taxon>Asteroideae</taxon>
        <taxon>Heliantheae alliance</taxon>
        <taxon>Madieae</taxon>
        <taxon>Madiinae</taxon>
        <taxon>Deinandra</taxon>
    </lineage>
</organism>
<accession>A0AAP0CD62</accession>
<evidence type="ECO:0008006" key="5">
    <source>
        <dbReference type="Google" id="ProtNLM"/>
    </source>
</evidence>
<name>A0AAP0CD62_9ASTR</name>